<accession>A0ABU4HY50</accession>
<reference evidence="2 3" key="2">
    <citation type="submission" date="2023-10" db="EMBL/GenBank/DDBJ databases">
        <authorList>
            <person name="Han X.F."/>
        </authorList>
    </citation>
    <scope>NUCLEOTIDE SEQUENCE [LARGE SCALE GENOMIC DNA]</scope>
    <source>
        <strain evidence="2 3">KCTC 39840</strain>
    </source>
</reference>
<keyword evidence="3" id="KW-1185">Reference proteome</keyword>
<dbReference type="EMBL" id="JAWSTH010000118">
    <property type="protein sequence ID" value="MDW5598089.1"/>
    <property type="molecule type" value="Genomic_DNA"/>
</dbReference>
<dbReference type="RefSeq" id="WP_318600557.1">
    <property type="nucleotide sequence ID" value="NZ_JAWSTH010000118.1"/>
</dbReference>
<feature type="signal peptide" evidence="1">
    <location>
        <begin position="1"/>
        <end position="24"/>
    </location>
</feature>
<reference evidence="3" key="1">
    <citation type="submission" date="2023-07" db="EMBL/GenBank/DDBJ databases">
        <title>Conexibacter stalactiti sp. nov., isolated from stalactites in a lava cave and emended description of the genus Conexibacter.</title>
        <authorList>
            <person name="Lee S.D."/>
        </authorList>
    </citation>
    <scope>NUCLEOTIDE SEQUENCE [LARGE SCALE GENOMIC DNA]</scope>
    <source>
        <strain evidence="3">KCTC 39840</strain>
    </source>
</reference>
<organism evidence="2 3">
    <name type="scientific">Conexibacter stalactiti</name>
    <dbReference type="NCBI Taxonomy" id="1940611"/>
    <lineage>
        <taxon>Bacteria</taxon>
        <taxon>Bacillati</taxon>
        <taxon>Actinomycetota</taxon>
        <taxon>Thermoleophilia</taxon>
        <taxon>Solirubrobacterales</taxon>
        <taxon>Conexibacteraceae</taxon>
        <taxon>Conexibacter</taxon>
    </lineage>
</organism>
<evidence type="ECO:0000313" key="2">
    <source>
        <dbReference type="EMBL" id="MDW5598089.1"/>
    </source>
</evidence>
<name>A0ABU4HY50_9ACTN</name>
<dbReference type="PROSITE" id="PS51257">
    <property type="entry name" value="PROKAR_LIPOPROTEIN"/>
    <property type="match status" value="1"/>
</dbReference>
<gene>
    <name evidence="2" type="ORF">R7226_27280</name>
</gene>
<evidence type="ECO:0000313" key="3">
    <source>
        <dbReference type="Proteomes" id="UP001284601"/>
    </source>
</evidence>
<dbReference type="Proteomes" id="UP001284601">
    <property type="component" value="Unassembled WGS sequence"/>
</dbReference>
<feature type="chain" id="PRO_5045213912" evidence="1">
    <location>
        <begin position="25"/>
        <end position="260"/>
    </location>
</feature>
<proteinExistence type="predicted"/>
<protein>
    <submittedName>
        <fullName evidence="2">Uncharacterized protein</fullName>
    </submittedName>
</protein>
<evidence type="ECO:0000256" key="1">
    <source>
        <dbReference type="SAM" id="SignalP"/>
    </source>
</evidence>
<keyword evidence="1" id="KW-0732">Signal</keyword>
<comment type="caution">
    <text evidence="2">The sequence shown here is derived from an EMBL/GenBank/DDBJ whole genome shotgun (WGS) entry which is preliminary data.</text>
</comment>
<sequence length="260" mass="27677">MTNYRSLFSMAGAALACAATLASAAPALGAEKQTVRCVGGDDFCTASVGIADGADDKVVTVKLTDTDLRLVKVTALNALTERPYAIDDASTRRGGSQFRFTLDAPEENPRGARLVLQFAAGSRPQLPAGGLLRTWRTQEAIFNVGRGMKVTIQGGGAGTSNCSRDETNETFTTTGDGDRHTYGFYSVGSGSCFYEMSWSNFVITVKDPSGTVIGSGTMSYGQGSTYGDYKARCSDPWSRGWKGNINCDLTNGQITIDRIY</sequence>